<reference evidence="6 7" key="1">
    <citation type="submission" date="2018-08" db="EMBL/GenBank/DDBJ databases">
        <title>Parvularcula sp. SM1705, isolated from surface water of the South Sea China.</title>
        <authorList>
            <person name="Sun L."/>
        </authorList>
    </citation>
    <scope>NUCLEOTIDE SEQUENCE [LARGE SCALE GENOMIC DNA]</scope>
    <source>
        <strain evidence="6 7">SM1705</strain>
    </source>
</reference>
<dbReference type="InterPro" id="IPR050399">
    <property type="entry name" value="HPr"/>
</dbReference>
<dbReference type="InterPro" id="IPR001020">
    <property type="entry name" value="PTS_HPr_His_P_site"/>
</dbReference>
<dbReference type="SUPFAM" id="SSF55594">
    <property type="entry name" value="HPr-like"/>
    <property type="match status" value="1"/>
</dbReference>
<name>A0A371RJ81_9PROT</name>
<dbReference type="NCBIfam" id="TIGR01003">
    <property type="entry name" value="PTS_HPr_family"/>
    <property type="match status" value="1"/>
</dbReference>
<evidence type="ECO:0000256" key="3">
    <source>
        <dbReference type="ARBA" id="ARBA00022490"/>
    </source>
</evidence>
<dbReference type="Pfam" id="PF00381">
    <property type="entry name" value="PTS-HPr"/>
    <property type="match status" value="1"/>
</dbReference>
<dbReference type="PROSITE" id="PS51350">
    <property type="entry name" value="PTS_HPR_DOM"/>
    <property type="match status" value="1"/>
</dbReference>
<evidence type="ECO:0000256" key="2">
    <source>
        <dbReference type="ARBA" id="ARBA00010736"/>
    </source>
</evidence>
<dbReference type="GO" id="GO:0009401">
    <property type="term" value="P:phosphoenolpyruvate-dependent sugar phosphotransferase system"/>
    <property type="evidence" value="ECO:0007669"/>
    <property type="project" value="UniProtKB-KW"/>
</dbReference>
<accession>A0A371RJ81</accession>
<dbReference type="AlphaFoldDB" id="A0A371RJ81"/>
<dbReference type="InParanoid" id="A0A371RJ81"/>
<dbReference type="Proteomes" id="UP000264589">
    <property type="component" value="Unassembled WGS sequence"/>
</dbReference>
<dbReference type="PANTHER" id="PTHR33705">
    <property type="entry name" value="PHOSPHOCARRIER PROTEIN HPR"/>
    <property type="match status" value="1"/>
</dbReference>
<gene>
    <name evidence="6" type="ORF">DX908_09705</name>
</gene>
<comment type="caution">
    <text evidence="6">The sequence shown here is derived from an EMBL/GenBank/DDBJ whole genome shotgun (WGS) entry which is preliminary data.</text>
</comment>
<dbReference type="InterPro" id="IPR000032">
    <property type="entry name" value="HPr-like"/>
</dbReference>
<organism evidence="6 7">
    <name type="scientific">Parvularcula marina</name>
    <dbReference type="NCBI Taxonomy" id="2292771"/>
    <lineage>
        <taxon>Bacteria</taxon>
        <taxon>Pseudomonadati</taxon>
        <taxon>Pseudomonadota</taxon>
        <taxon>Alphaproteobacteria</taxon>
        <taxon>Parvularculales</taxon>
        <taxon>Parvularculaceae</taxon>
        <taxon>Parvularcula</taxon>
    </lineage>
</organism>
<dbReference type="PROSITE" id="PS00369">
    <property type="entry name" value="PTS_HPR_HIS"/>
    <property type="match status" value="1"/>
</dbReference>
<dbReference type="Gene3D" id="3.30.1340.10">
    <property type="entry name" value="HPr-like"/>
    <property type="match status" value="1"/>
</dbReference>
<comment type="similarity">
    <text evidence="2">Belongs to the HPr family.</text>
</comment>
<dbReference type="FunCoup" id="A0A371RJ81">
    <property type="interactions" value="15"/>
</dbReference>
<keyword evidence="4" id="KW-0598">Phosphotransferase system</keyword>
<evidence type="ECO:0000256" key="1">
    <source>
        <dbReference type="ARBA" id="ARBA00004496"/>
    </source>
</evidence>
<feature type="domain" description="HPr" evidence="5">
    <location>
        <begin position="15"/>
        <end position="102"/>
    </location>
</feature>
<evidence type="ECO:0000259" key="5">
    <source>
        <dbReference type="PROSITE" id="PS51350"/>
    </source>
</evidence>
<dbReference type="OrthoDB" id="9798965at2"/>
<evidence type="ECO:0000313" key="6">
    <source>
        <dbReference type="EMBL" id="RFB05512.1"/>
    </source>
</evidence>
<dbReference type="GO" id="GO:0005737">
    <property type="term" value="C:cytoplasm"/>
    <property type="evidence" value="ECO:0007669"/>
    <property type="project" value="UniProtKB-SubCell"/>
</dbReference>
<keyword evidence="3" id="KW-0963">Cytoplasm</keyword>
<evidence type="ECO:0000313" key="7">
    <source>
        <dbReference type="Proteomes" id="UP000264589"/>
    </source>
</evidence>
<sequence length="103" mass="10802">MGADRTEGRRRVSDEVSREVAIRNMRGLHARAAAKFCDMAADFASEITVTKDDTTVGGCSLMALLMLGAGIGTSITVAAKGPDAEEAVSALAALIENRFDEAQ</sequence>
<dbReference type="PANTHER" id="PTHR33705:SF2">
    <property type="entry name" value="PHOSPHOCARRIER PROTEIN NPR"/>
    <property type="match status" value="1"/>
</dbReference>
<evidence type="ECO:0000256" key="4">
    <source>
        <dbReference type="ARBA" id="ARBA00022683"/>
    </source>
</evidence>
<keyword evidence="7" id="KW-1185">Reference proteome</keyword>
<dbReference type="EMBL" id="QUQO01000001">
    <property type="protein sequence ID" value="RFB05512.1"/>
    <property type="molecule type" value="Genomic_DNA"/>
</dbReference>
<comment type="subcellular location">
    <subcellularLocation>
        <location evidence="1">Cytoplasm</location>
    </subcellularLocation>
</comment>
<protein>
    <submittedName>
        <fullName evidence="6">HPr family phosphocarrier protein</fullName>
    </submittedName>
</protein>
<proteinExistence type="inferred from homology"/>
<dbReference type="InterPro" id="IPR035895">
    <property type="entry name" value="HPr-like_sf"/>
</dbReference>
<dbReference type="PRINTS" id="PR00107">
    <property type="entry name" value="PHOSPHOCPHPR"/>
</dbReference>